<dbReference type="OrthoDB" id="10052260at2759"/>
<sequence>MSSSSESLINSRTRIKVSSSLDRSVGRKHLTDGDPGTCWTSQQDLPQFIRIIFDSPVVPKTVHITFQGGFVGKLCCISVLPAASHRGENPIIEELTTIYPEDVNWKQSFSLPKIEPIRKMNFEFEESSDFFGRITIYDLQVKGQFVREGDT</sequence>
<evidence type="ECO:0000313" key="2">
    <source>
        <dbReference type="Proteomes" id="UP000757232"/>
    </source>
</evidence>
<name>A0A9Q5HW65_SANBA</name>
<organism evidence="1 2">
    <name type="scientific">Sanghuangporus baumii</name>
    <name type="common">Phellinus baumii</name>
    <dbReference type="NCBI Taxonomy" id="108892"/>
    <lineage>
        <taxon>Eukaryota</taxon>
        <taxon>Fungi</taxon>
        <taxon>Dikarya</taxon>
        <taxon>Basidiomycota</taxon>
        <taxon>Agaricomycotina</taxon>
        <taxon>Agaricomycetes</taxon>
        <taxon>Hymenochaetales</taxon>
        <taxon>Hymenochaetaceae</taxon>
        <taxon>Sanghuangporus</taxon>
    </lineage>
</organism>
<evidence type="ECO:0000313" key="1">
    <source>
        <dbReference type="EMBL" id="OCB87084.1"/>
    </source>
</evidence>
<protein>
    <submittedName>
        <fullName evidence="1">Uncharacterized protein</fullName>
    </submittedName>
</protein>
<comment type="caution">
    <text evidence="1">The sequence shown here is derived from an EMBL/GenBank/DDBJ whole genome shotgun (WGS) entry which is preliminary data.</text>
</comment>
<accession>A0A9Q5HW65</accession>
<dbReference type="Gene3D" id="2.60.120.260">
    <property type="entry name" value="Galactose-binding domain-like"/>
    <property type="match status" value="1"/>
</dbReference>
<reference evidence="1" key="1">
    <citation type="submission" date="2016-06" db="EMBL/GenBank/DDBJ databases">
        <title>Draft Genome sequence of the fungus Inonotus baumii.</title>
        <authorList>
            <person name="Zhu H."/>
            <person name="Lin W."/>
        </authorList>
    </citation>
    <scope>NUCLEOTIDE SEQUENCE</scope>
    <source>
        <strain evidence="1">821</strain>
    </source>
</reference>
<dbReference type="InterPro" id="IPR008979">
    <property type="entry name" value="Galactose-bd-like_sf"/>
</dbReference>
<gene>
    <name evidence="1" type="ORF">A7U60_g5819</name>
</gene>
<keyword evidence="2" id="KW-1185">Reference proteome</keyword>
<dbReference type="AlphaFoldDB" id="A0A9Q5HW65"/>
<dbReference type="Proteomes" id="UP000757232">
    <property type="component" value="Unassembled WGS sequence"/>
</dbReference>
<dbReference type="SUPFAM" id="SSF49785">
    <property type="entry name" value="Galactose-binding domain-like"/>
    <property type="match status" value="1"/>
</dbReference>
<dbReference type="EMBL" id="LNZH02000195">
    <property type="protein sequence ID" value="OCB87084.1"/>
    <property type="molecule type" value="Genomic_DNA"/>
</dbReference>
<proteinExistence type="predicted"/>